<dbReference type="Proteomes" id="UP001056707">
    <property type="component" value="Chromosome"/>
</dbReference>
<name>A0ABY5BN14_9LACO</name>
<dbReference type="EMBL" id="CP097116">
    <property type="protein sequence ID" value="USS85063.1"/>
    <property type="molecule type" value="Genomic_DNA"/>
</dbReference>
<evidence type="ECO:0000313" key="1">
    <source>
        <dbReference type="EMBL" id="USS85063.1"/>
    </source>
</evidence>
<evidence type="ECO:0000313" key="2">
    <source>
        <dbReference type="Proteomes" id="UP001056707"/>
    </source>
</evidence>
<accession>A0ABY5BN14</accession>
<reference evidence="1" key="1">
    <citation type="submission" date="2022-05" db="EMBL/GenBank/DDBJ databases">
        <authorList>
            <person name="Oliphant S.A."/>
            <person name="Watson-Haigh N.S."/>
            <person name="Sumby K.M."/>
            <person name="Gardner J.M."/>
            <person name="Jiranek V."/>
        </authorList>
    </citation>
    <scope>NUCLEOTIDE SEQUENCE</scope>
    <source>
        <strain evidence="1">KI16_H9</strain>
    </source>
</reference>
<organism evidence="1 2">
    <name type="scientific">Fructilactobacillus myrtifloralis</name>
    <dbReference type="NCBI Taxonomy" id="2940301"/>
    <lineage>
        <taxon>Bacteria</taxon>
        <taxon>Bacillati</taxon>
        <taxon>Bacillota</taxon>
        <taxon>Bacilli</taxon>
        <taxon>Lactobacillales</taxon>
        <taxon>Lactobacillaceae</taxon>
        <taxon>Fructilactobacillus</taxon>
    </lineage>
</organism>
<dbReference type="RefSeq" id="WP_252749958.1">
    <property type="nucleotide sequence ID" value="NZ_CP097116.1"/>
</dbReference>
<proteinExistence type="predicted"/>
<sequence length="88" mass="10279">MKLTEKEKSKIEFIVNFYNKSLELVSGGDEEDKMSMNEQLENFEKCDDEKIFEACKKALDKAYSDIVKFLKENGFVLKNHLTGDEHHD</sequence>
<protein>
    <submittedName>
        <fullName evidence="1">Uncharacterized protein</fullName>
    </submittedName>
</protein>
<gene>
    <name evidence="1" type="ORF">M3M35_07175</name>
</gene>
<keyword evidence="2" id="KW-1185">Reference proteome</keyword>